<dbReference type="Gene3D" id="3.90.550.10">
    <property type="entry name" value="Spore Coat Polysaccharide Biosynthesis Protein SpsA, Chain A"/>
    <property type="match status" value="1"/>
</dbReference>
<evidence type="ECO:0000313" key="11">
    <source>
        <dbReference type="Proteomes" id="UP000266313"/>
    </source>
</evidence>
<organism evidence="10 11">
    <name type="scientific">Methylocaldum marinum</name>
    <dbReference type="NCBI Taxonomy" id="1432792"/>
    <lineage>
        <taxon>Bacteria</taxon>
        <taxon>Pseudomonadati</taxon>
        <taxon>Pseudomonadota</taxon>
        <taxon>Gammaproteobacteria</taxon>
        <taxon>Methylococcales</taxon>
        <taxon>Methylococcaceae</taxon>
        <taxon>Methylocaldum</taxon>
    </lineage>
</organism>
<dbReference type="GO" id="GO:0008120">
    <property type="term" value="F:ceramide glucosyltransferase activity"/>
    <property type="evidence" value="ECO:0007669"/>
    <property type="project" value="TreeGrafter"/>
</dbReference>
<reference evidence="10 11" key="1">
    <citation type="submission" date="2016-12" db="EMBL/GenBank/DDBJ databases">
        <title>Genome sequencing of Methylocaldum marinum.</title>
        <authorList>
            <person name="Takeuchi M."/>
            <person name="Kamagata Y."/>
            <person name="Hiraoka S."/>
            <person name="Oshima K."/>
            <person name="Hattori M."/>
            <person name="Iwasaki W."/>
        </authorList>
    </citation>
    <scope>NUCLEOTIDE SEQUENCE [LARGE SCALE GENOMIC DNA]</scope>
    <source>
        <strain evidence="10 11">S8</strain>
    </source>
</reference>
<feature type="transmembrane region" description="Helical" evidence="9">
    <location>
        <begin position="352"/>
        <end position="371"/>
    </location>
</feature>
<evidence type="ECO:0000256" key="4">
    <source>
        <dbReference type="ARBA" id="ARBA00022676"/>
    </source>
</evidence>
<keyword evidence="8 9" id="KW-0472">Membrane</keyword>
<feature type="transmembrane region" description="Helical" evidence="9">
    <location>
        <begin position="294"/>
        <end position="313"/>
    </location>
</feature>
<dbReference type="GO" id="GO:0016020">
    <property type="term" value="C:membrane"/>
    <property type="evidence" value="ECO:0007669"/>
    <property type="project" value="UniProtKB-SubCell"/>
</dbReference>
<keyword evidence="7 9" id="KW-1133">Transmembrane helix</keyword>
<comment type="pathway">
    <text evidence="3">Sphingolipid metabolism.</text>
</comment>
<dbReference type="Proteomes" id="UP000266313">
    <property type="component" value="Chromosome"/>
</dbReference>
<dbReference type="PANTHER" id="PTHR12726">
    <property type="entry name" value="CERAMIDE GLUCOSYLTRANSFERASE"/>
    <property type="match status" value="1"/>
</dbReference>
<evidence type="ECO:0000313" key="10">
    <source>
        <dbReference type="EMBL" id="BBA32032.1"/>
    </source>
</evidence>
<sequence length="402" mass="44514">MIPHFWSVLLSAAWLYWIWRAYRWQRLAVGRRPPPPTLERYPSLSVVRPIKGLDTGIEENIRAALDHGYPGEVETLFVFDDAREPALPLVEKALAKRKRAGQTVDAGIILCGPPPARRTGKLNAMIAGFREAHNELIAFVDSDVRQDRDALKILVETLLASDRAGVAFAPVVATEPPITIGDVGYALMINGLYEPTAIATADRFGGELPFIMGEFMVFKREAVAAIGGLETAEGQLVDDMFLGLRLYERGYRNRMSPHPVAVVQQGASIGEFLPVLVRWIAFSRSGLPARSFKLHHWLIGTAFWTGLILALPAAADGRVFAAVLAGLIPGSIALMMNELHHRMGGARLPLKYSWVALALWLVAPLIYARVFTVREVDWRGRRYRLDTEARLAPESHGGRSAR</sequence>
<feature type="transmembrane region" description="Helical" evidence="9">
    <location>
        <begin position="6"/>
        <end position="22"/>
    </location>
</feature>
<dbReference type="KEGG" id="mmai:sS8_0062"/>
<dbReference type="OrthoDB" id="396512at2"/>
<keyword evidence="11" id="KW-1185">Reference proteome</keyword>
<gene>
    <name evidence="10" type="ORF">sS8_0062</name>
</gene>
<keyword evidence="6 9" id="KW-0812">Transmembrane</keyword>
<evidence type="ECO:0000256" key="8">
    <source>
        <dbReference type="ARBA" id="ARBA00023136"/>
    </source>
</evidence>
<evidence type="ECO:0000256" key="9">
    <source>
        <dbReference type="SAM" id="Phobius"/>
    </source>
</evidence>
<comment type="pathway">
    <text evidence="2">Lipid metabolism; sphingolipid metabolism.</text>
</comment>
<dbReference type="InterPro" id="IPR029044">
    <property type="entry name" value="Nucleotide-diphossugar_trans"/>
</dbReference>
<proteinExistence type="predicted"/>
<evidence type="ECO:0008006" key="12">
    <source>
        <dbReference type="Google" id="ProtNLM"/>
    </source>
</evidence>
<dbReference type="Pfam" id="PF13506">
    <property type="entry name" value="Glyco_transf_21"/>
    <property type="match status" value="1"/>
</dbReference>
<keyword evidence="4" id="KW-0328">Glycosyltransferase</keyword>
<dbReference type="EMBL" id="AP017928">
    <property type="protein sequence ID" value="BBA32032.1"/>
    <property type="molecule type" value="Genomic_DNA"/>
</dbReference>
<evidence type="ECO:0000256" key="2">
    <source>
        <dbReference type="ARBA" id="ARBA00004760"/>
    </source>
</evidence>
<evidence type="ECO:0000256" key="6">
    <source>
        <dbReference type="ARBA" id="ARBA00022692"/>
    </source>
</evidence>
<comment type="subcellular location">
    <subcellularLocation>
        <location evidence="1">Membrane</location>
        <topology evidence="1">Multi-pass membrane protein</topology>
    </subcellularLocation>
</comment>
<dbReference type="GO" id="GO:0006679">
    <property type="term" value="P:glucosylceramide biosynthetic process"/>
    <property type="evidence" value="ECO:0007669"/>
    <property type="project" value="TreeGrafter"/>
</dbReference>
<dbReference type="InterPro" id="IPR025993">
    <property type="entry name" value="Ceramide_glucosylTrfase"/>
</dbReference>
<dbReference type="PANTHER" id="PTHR12726:SF0">
    <property type="entry name" value="CERAMIDE GLUCOSYLTRANSFERASE"/>
    <property type="match status" value="1"/>
</dbReference>
<evidence type="ECO:0000256" key="3">
    <source>
        <dbReference type="ARBA" id="ARBA00004991"/>
    </source>
</evidence>
<feature type="transmembrane region" description="Helical" evidence="9">
    <location>
        <begin position="319"/>
        <end position="340"/>
    </location>
</feature>
<protein>
    <recommendedName>
        <fullName evidence="12">Glycosyltransferase</fullName>
    </recommendedName>
</protein>
<evidence type="ECO:0000256" key="5">
    <source>
        <dbReference type="ARBA" id="ARBA00022679"/>
    </source>
</evidence>
<evidence type="ECO:0000256" key="7">
    <source>
        <dbReference type="ARBA" id="ARBA00022989"/>
    </source>
</evidence>
<dbReference type="SUPFAM" id="SSF53448">
    <property type="entry name" value="Nucleotide-diphospho-sugar transferases"/>
    <property type="match status" value="1"/>
</dbReference>
<dbReference type="AlphaFoldDB" id="A0A286T5N8"/>
<name>A0A286T5N8_9GAMM</name>
<evidence type="ECO:0000256" key="1">
    <source>
        <dbReference type="ARBA" id="ARBA00004141"/>
    </source>
</evidence>
<dbReference type="RefSeq" id="WP_119627895.1">
    <property type="nucleotide sequence ID" value="NZ_AP017928.1"/>
</dbReference>
<accession>A0A286T5N8</accession>
<keyword evidence="5" id="KW-0808">Transferase</keyword>